<proteinExistence type="predicted"/>
<dbReference type="EMBL" id="SPQS01000003">
    <property type="protein sequence ID" value="TFV78757.1"/>
    <property type="molecule type" value="Genomic_DNA"/>
</dbReference>
<evidence type="ECO:0000313" key="1">
    <source>
        <dbReference type="EMBL" id="TFV78757.1"/>
    </source>
</evidence>
<dbReference type="AlphaFoldDB" id="A0A4Y9PGC6"/>
<accession>A0A4Y9PGC6</accession>
<reference evidence="1 2" key="1">
    <citation type="submission" date="2019-03" db="EMBL/GenBank/DDBJ databases">
        <title>Bradyrhizobium strains diversity.</title>
        <authorList>
            <person name="Urquiaga M.C.O."/>
            <person name="Hungria M."/>
            <person name="Delamuta J.R.M."/>
            <person name="Klepa M.S."/>
        </authorList>
    </citation>
    <scope>NUCLEOTIDE SEQUENCE [LARGE SCALE GENOMIC DNA]</scope>
    <source>
        <strain evidence="1 2">CNPSo 3426</strain>
    </source>
</reference>
<evidence type="ECO:0000313" key="2">
    <source>
        <dbReference type="Proteomes" id="UP000297700"/>
    </source>
</evidence>
<protein>
    <submittedName>
        <fullName evidence="1">Uncharacterized protein</fullName>
    </submittedName>
</protein>
<comment type="caution">
    <text evidence="1">The sequence shown here is derived from an EMBL/GenBank/DDBJ whole genome shotgun (WGS) entry which is preliminary data.</text>
</comment>
<sequence length="75" mass="8332">MNRQRELLIRGREKVIGHYELLLASAKTEHERELYRQRPQGCSPLPLAGEVGASGRCEASSRAPGEGFLLFGLSH</sequence>
<name>A0A4Y9PGC6_9BRAD</name>
<organism evidence="1 2">
    <name type="scientific">Bradyrhizobium frederickii</name>
    <dbReference type="NCBI Taxonomy" id="2560054"/>
    <lineage>
        <taxon>Bacteria</taxon>
        <taxon>Pseudomonadati</taxon>
        <taxon>Pseudomonadota</taxon>
        <taxon>Alphaproteobacteria</taxon>
        <taxon>Hyphomicrobiales</taxon>
        <taxon>Nitrobacteraceae</taxon>
        <taxon>Bradyrhizobium</taxon>
    </lineage>
</organism>
<gene>
    <name evidence="1" type="ORF">E4K64_06130</name>
</gene>
<dbReference type="Proteomes" id="UP000297700">
    <property type="component" value="Unassembled WGS sequence"/>
</dbReference>